<keyword evidence="2" id="KW-1185">Reference proteome</keyword>
<sequence length="68" mass="8066">MISGRLSFFWVGGWEWGPGWCLDIAGIYSKVTRDTKDYVDSFFLFFVSWTLDTKNKTYIYKSTIHVKR</sequence>
<dbReference type="Proteomes" id="UP000054337">
    <property type="component" value="Unassembled WGS sequence"/>
</dbReference>
<name>W7E5Y6_BIPV3</name>
<proteinExistence type="predicted"/>
<gene>
    <name evidence="1" type="ORF">COCVIDRAFT_111143</name>
</gene>
<protein>
    <submittedName>
        <fullName evidence="1">Uncharacterized protein</fullName>
    </submittedName>
</protein>
<organism evidence="1 2">
    <name type="scientific">Bipolaris victoriae (strain FI3)</name>
    <name type="common">Victoria blight of oats agent</name>
    <name type="synonym">Cochliobolus victoriae</name>
    <dbReference type="NCBI Taxonomy" id="930091"/>
    <lineage>
        <taxon>Eukaryota</taxon>
        <taxon>Fungi</taxon>
        <taxon>Dikarya</taxon>
        <taxon>Ascomycota</taxon>
        <taxon>Pezizomycotina</taxon>
        <taxon>Dothideomycetes</taxon>
        <taxon>Pleosporomycetidae</taxon>
        <taxon>Pleosporales</taxon>
        <taxon>Pleosporineae</taxon>
        <taxon>Pleosporaceae</taxon>
        <taxon>Bipolaris</taxon>
    </lineage>
</organism>
<dbReference type="EMBL" id="KI968809">
    <property type="protein sequence ID" value="EUN22504.1"/>
    <property type="molecule type" value="Genomic_DNA"/>
</dbReference>
<dbReference type="AlphaFoldDB" id="W7E5Y6"/>
<evidence type="ECO:0000313" key="2">
    <source>
        <dbReference type="Proteomes" id="UP000054337"/>
    </source>
</evidence>
<dbReference type="RefSeq" id="XP_014552086.1">
    <property type="nucleotide sequence ID" value="XM_014696600.1"/>
</dbReference>
<dbReference type="HOGENOM" id="CLU_2793622_0_0_1"/>
<reference evidence="1 2" key="1">
    <citation type="journal article" date="2013" name="PLoS Genet.">
        <title>Comparative genome structure, secondary metabolite, and effector coding capacity across Cochliobolus pathogens.</title>
        <authorList>
            <person name="Condon B.J."/>
            <person name="Leng Y."/>
            <person name="Wu D."/>
            <person name="Bushley K.E."/>
            <person name="Ohm R.A."/>
            <person name="Otillar R."/>
            <person name="Martin J."/>
            <person name="Schackwitz W."/>
            <person name="Grimwood J."/>
            <person name="MohdZainudin N."/>
            <person name="Xue C."/>
            <person name="Wang R."/>
            <person name="Manning V.A."/>
            <person name="Dhillon B."/>
            <person name="Tu Z.J."/>
            <person name="Steffenson B.J."/>
            <person name="Salamov A."/>
            <person name="Sun H."/>
            <person name="Lowry S."/>
            <person name="LaButti K."/>
            <person name="Han J."/>
            <person name="Copeland A."/>
            <person name="Lindquist E."/>
            <person name="Barry K."/>
            <person name="Schmutz J."/>
            <person name="Baker S.E."/>
            <person name="Ciuffetti L.M."/>
            <person name="Grigoriev I.V."/>
            <person name="Zhong S."/>
            <person name="Turgeon B.G."/>
        </authorList>
    </citation>
    <scope>NUCLEOTIDE SEQUENCE [LARGE SCALE GENOMIC DNA]</scope>
    <source>
        <strain evidence="1 2">FI3</strain>
    </source>
</reference>
<evidence type="ECO:0000313" key="1">
    <source>
        <dbReference type="EMBL" id="EUN22504.1"/>
    </source>
</evidence>
<dbReference type="GeneID" id="26249927"/>
<accession>W7E5Y6</accession>